<reference evidence="1 2" key="1">
    <citation type="submission" date="2019-07" db="EMBL/GenBank/DDBJ databases">
        <title>Whole genome shotgun sequence of Oceanithermus desulfurans NBRC 100063.</title>
        <authorList>
            <person name="Hosoyama A."/>
            <person name="Uohara A."/>
            <person name="Ohji S."/>
            <person name="Ichikawa N."/>
        </authorList>
    </citation>
    <scope>NUCLEOTIDE SEQUENCE [LARGE SCALE GENOMIC DNA]</scope>
    <source>
        <strain evidence="1 2">NBRC 100063</strain>
    </source>
</reference>
<dbReference type="InterPro" id="IPR043129">
    <property type="entry name" value="ATPase_NBD"/>
</dbReference>
<dbReference type="InterPro" id="IPR000600">
    <property type="entry name" value="ROK"/>
</dbReference>
<accession>A0A511RGI9</accession>
<evidence type="ECO:0000313" key="2">
    <source>
        <dbReference type="Proteomes" id="UP000321827"/>
    </source>
</evidence>
<dbReference type="Proteomes" id="UP000321827">
    <property type="component" value="Unassembled WGS sequence"/>
</dbReference>
<dbReference type="AlphaFoldDB" id="A0A511RGI9"/>
<keyword evidence="1" id="KW-0808">Transferase</keyword>
<dbReference type="PANTHER" id="PTHR18964">
    <property type="entry name" value="ROK (REPRESSOR, ORF, KINASE) FAMILY"/>
    <property type="match status" value="1"/>
</dbReference>
<sequence length="306" mass="31263">MATLGIDLGGTKIALGVLEGGRLIQRSRITTPREGAEAVLQAMIAAASELLAEAGVPVAAVGVGTPGPIDYARGVVVFAPNIARFRDVPLRSRLEEALERPVVIENDANAAALAEHHLGAARGAGSSFFVTVSTGIGSGLVADGRVWRGAYGQAGEFGHLTVLPGGPVCGCGNQGCLEAVASGRALARDAAYAYAESLDTPALFARWRAGEAKAARIVEAAADYLGQALAGVQKLWDPEVVVIGGGVAVGGGEVWLERVRRAFERHAAGWRTAPLLPARLGEDAGVIGAALAARQGMPGDAEPPRG</sequence>
<dbReference type="SUPFAM" id="SSF53067">
    <property type="entry name" value="Actin-like ATPase domain"/>
    <property type="match status" value="1"/>
</dbReference>
<dbReference type="PANTHER" id="PTHR18964:SF173">
    <property type="entry name" value="GLUCOKINASE"/>
    <property type="match status" value="1"/>
</dbReference>
<proteinExistence type="predicted"/>
<dbReference type="Gene3D" id="3.30.420.40">
    <property type="match status" value="2"/>
</dbReference>
<dbReference type="PROSITE" id="PS01125">
    <property type="entry name" value="ROK"/>
    <property type="match status" value="1"/>
</dbReference>
<dbReference type="InterPro" id="IPR049874">
    <property type="entry name" value="ROK_cs"/>
</dbReference>
<dbReference type="EMBL" id="BJXN01000001">
    <property type="protein sequence ID" value="GEM88771.1"/>
    <property type="molecule type" value="Genomic_DNA"/>
</dbReference>
<comment type="caution">
    <text evidence="1">The sequence shown here is derived from an EMBL/GenBank/DDBJ whole genome shotgun (WGS) entry which is preliminary data.</text>
</comment>
<dbReference type="OrthoDB" id="9810372at2"/>
<dbReference type="RefSeq" id="WP_147144912.1">
    <property type="nucleotide sequence ID" value="NZ_BJXN01000001.1"/>
</dbReference>
<organism evidence="1 2">
    <name type="scientific">Oceanithermus desulfurans NBRC 100063</name>
    <dbReference type="NCBI Taxonomy" id="1227550"/>
    <lineage>
        <taxon>Bacteria</taxon>
        <taxon>Thermotogati</taxon>
        <taxon>Deinococcota</taxon>
        <taxon>Deinococci</taxon>
        <taxon>Thermales</taxon>
        <taxon>Thermaceae</taxon>
        <taxon>Oceanithermus</taxon>
    </lineage>
</organism>
<name>A0A511RGI9_9DEIN</name>
<dbReference type="GO" id="GO:0016301">
    <property type="term" value="F:kinase activity"/>
    <property type="evidence" value="ECO:0007669"/>
    <property type="project" value="UniProtKB-KW"/>
</dbReference>
<gene>
    <name evidence="1" type="ORF">ODE01S_02050</name>
</gene>
<protein>
    <submittedName>
        <fullName evidence="1">Glucokinase</fullName>
    </submittedName>
</protein>
<evidence type="ECO:0000313" key="1">
    <source>
        <dbReference type="EMBL" id="GEM88771.1"/>
    </source>
</evidence>
<keyword evidence="1" id="KW-0418">Kinase</keyword>
<dbReference type="Pfam" id="PF00480">
    <property type="entry name" value="ROK"/>
    <property type="match status" value="1"/>
</dbReference>